<dbReference type="PANTHER" id="PTHR10344:SF4">
    <property type="entry name" value="UMP-CMP KINASE 2, MITOCHONDRIAL"/>
    <property type="match status" value="1"/>
</dbReference>
<dbReference type="GO" id="GO:0006227">
    <property type="term" value="P:dUDP biosynthetic process"/>
    <property type="evidence" value="ECO:0007669"/>
    <property type="project" value="TreeGrafter"/>
</dbReference>
<evidence type="ECO:0000256" key="6">
    <source>
        <dbReference type="ARBA" id="ARBA00022741"/>
    </source>
</evidence>
<dbReference type="Gene3D" id="3.40.50.300">
    <property type="entry name" value="P-loop containing nucleotide triphosphate hydrolases"/>
    <property type="match status" value="1"/>
</dbReference>
<keyword evidence="7 12" id="KW-0418">Kinase</keyword>
<dbReference type="Proteomes" id="UP000619295">
    <property type="component" value="Unassembled WGS sequence"/>
</dbReference>
<dbReference type="InterPro" id="IPR039430">
    <property type="entry name" value="Thymidylate_kin-like_dom"/>
</dbReference>
<dbReference type="SMART" id="SM00382">
    <property type="entry name" value="AAA"/>
    <property type="match status" value="1"/>
</dbReference>
<dbReference type="GO" id="GO:0006233">
    <property type="term" value="P:dTDP biosynthetic process"/>
    <property type="evidence" value="ECO:0007669"/>
    <property type="project" value="InterPro"/>
</dbReference>
<dbReference type="PANTHER" id="PTHR10344">
    <property type="entry name" value="THYMIDYLATE KINASE"/>
    <property type="match status" value="1"/>
</dbReference>
<evidence type="ECO:0000313" key="15">
    <source>
        <dbReference type="EMBL" id="MBD3847831.1"/>
    </source>
</evidence>
<dbReference type="EC" id="2.7.4.9" evidence="2 12"/>
<dbReference type="InterPro" id="IPR018094">
    <property type="entry name" value="Thymidylate_kinase"/>
</dbReference>
<evidence type="ECO:0000313" key="16">
    <source>
        <dbReference type="Proteomes" id="UP000619295"/>
    </source>
</evidence>
<dbReference type="FunFam" id="3.40.50.300:FF:000225">
    <property type="entry name" value="Thymidylate kinase"/>
    <property type="match status" value="1"/>
</dbReference>
<protein>
    <recommendedName>
        <fullName evidence="3 12">Thymidylate kinase</fullName>
        <ecNumber evidence="2 12">2.7.4.9</ecNumber>
    </recommendedName>
    <alternativeName>
        <fullName evidence="9 12">dTMP kinase</fullName>
    </alternativeName>
</protein>
<dbReference type="GO" id="GO:0004798">
    <property type="term" value="F:dTMP kinase activity"/>
    <property type="evidence" value="ECO:0007669"/>
    <property type="project" value="UniProtKB-UniRule"/>
</dbReference>
<evidence type="ECO:0000256" key="13">
    <source>
        <dbReference type="SAM" id="MobiDB-lite"/>
    </source>
</evidence>
<keyword evidence="4 12" id="KW-0808">Transferase</keyword>
<organism evidence="15 16">
    <name type="scientific">Bosea spartocytisi</name>
    <dbReference type="NCBI Taxonomy" id="2773451"/>
    <lineage>
        <taxon>Bacteria</taxon>
        <taxon>Pseudomonadati</taxon>
        <taxon>Pseudomonadota</taxon>
        <taxon>Alphaproteobacteria</taxon>
        <taxon>Hyphomicrobiales</taxon>
        <taxon>Boseaceae</taxon>
        <taxon>Bosea</taxon>
    </lineage>
</organism>
<dbReference type="InterPro" id="IPR003593">
    <property type="entry name" value="AAA+_ATPase"/>
</dbReference>
<feature type="domain" description="AAA+ ATPase" evidence="14">
    <location>
        <begin position="25"/>
        <end position="238"/>
    </location>
</feature>
<proteinExistence type="inferred from homology"/>
<evidence type="ECO:0000256" key="2">
    <source>
        <dbReference type="ARBA" id="ARBA00012980"/>
    </source>
</evidence>
<dbReference type="AlphaFoldDB" id="A0A927EEJ2"/>
<evidence type="ECO:0000256" key="12">
    <source>
        <dbReference type="HAMAP-Rule" id="MF_00165"/>
    </source>
</evidence>
<evidence type="ECO:0000256" key="3">
    <source>
        <dbReference type="ARBA" id="ARBA00017144"/>
    </source>
</evidence>
<gene>
    <name evidence="12" type="primary">tmk</name>
    <name evidence="15" type="ORF">IED13_19195</name>
</gene>
<comment type="function">
    <text evidence="11 12">Phosphorylation of dTMP to form dTDP in both de novo and salvage pathways of dTTP synthesis.</text>
</comment>
<evidence type="ECO:0000256" key="11">
    <source>
        <dbReference type="ARBA" id="ARBA00057735"/>
    </source>
</evidence>
<evidence type="ECO:0000259" key="14">
    <source>
        <dbReference type="SMART" id="SM00382"/>
    </source>
</evidence>
<dbReference type="CDD" id="cd01672">
    <property type="entry name" value="TMPK"/>
    <property type="match status" value="1"/>
</dbReference>
<evidence type="ECO:0000256" key="5">
    <source>
        <dbReference type="ARBA" id="ARBA00022727"/>
    </source>
</evidence>
<accession>A0A927EEJ2</accession>
<dbReference type="GO" id="GO:0006235">
    <property type="term" value="P:dTTP biosynthetic process"/>
    <property type="evidence" value="ECO:0007669"/>
    <property type="project" value="UniProtKB-UniRule"/>
</dbReference>
<keyword evidence="5 12" id="KW-0545">Nucleotide biosynthesis</keyword>
<dbReference type="GO" id="GO:0005524">
    <property type="term" value="F:ATP binding"/>
    <property type="evidence" value="ECO:0007669"/>
    <property type="project" value="UniProtKB-UniRule"/>
</dbReference>
<evidence type="ECO:0000256" key="4">
    <source>
        <dbReference type="ARBA" id="ARBA00022679"/>
    </source>
</evidence>
<dbReference type="GO" id="GO:0005829">
    <property type="term" value="C:cytosol"/>
    <property type="evidence" value="ECO:0007669"/>
    <property type="project" value="TreeGrafter"/>
</dbReference>
<evidence type="ECO:0000256" key="7">
    <source>
        <dbReference type="ARBA" id="ARBA00022777"/>
    </source>
</evidence>
<dbReference type="PROSITE" id="PS01331">
    <property type="entry name" value="THYMIDYLATE_KINASE"/>
    <property type="match status" value="1"/>
</dbReference>
<evidence type="ECO:0000256" key="8">
    <source>
        <dbReference type="ARBA" id="ARBA00022840"/>
    </source>
</evidence>
<dbReference type="NCBIfam" id="TIGR00041">
    <property type="entry name" value="DTMP_kinase"/>
    <property type="match status" value="1"/>
</dbReference>
<dbReference type="InterPro" id="IPR018095">
    <property type="entry name" value="Thymidylate_kin_CS"/>
</dbReference>
<dbReference type="HAMAP" id="MF_00165">
    <property type="entry name" value="Thymidylate_kinase"/>
    <property type="match status" value="1"/>
</dbReference>
<reference evidence="15" key="1">
    <citation type="submission" date="2020-09" db="EMBL/GenBank/DDBJ databases">
        <title>Bosea spartocytisi sp. nov. a root nodule endophyte of Spartocytisus supranubius in the high mountain ecosystem fo the Teide National Park (Canary Islands, Spain).</title>
        <authorList>
            <person name="Pulido-Suarez L."/>
            <person name="Peix A."/>
            <person name="Igual J.M."/>
            <person name="Socas-Perez N."/>
            <person name="Velazquez E."/>
            <person name="Flores-Felix J.D."/>
            <person name="Leon-Barrios M."/>
        </authorList>
    </citation>
    <scope>NUCLEOTIDE SEQUENCE</scope>
    <source>
        <strain evidence="15">SSUT16</strain>
    </source>
</reference>
<dbReference type="SUPFAM" id="SSF52540">
    <property type="entry name" value="P-loop containing nucleoside triphosphate hydrolases"/>
    <property type="match status" value="1"/>
</dbReference>
<evidence type="ECO:0000256" key="1">
    <source>
        <dbReference type="ARBA" id="ARBA00009776"/>
    </source>
</evidence>
<comment type="catalytic activity">
    <reaction evidence="10 12">
        <text>dTMP + ATP = dTDP + ADP</text>
        <dbReference type="Rhea" id="RHEA:13517"/>
        <dbReference type="ChEBI" id="CHEBI:30616"/>
        <dbReference type="ChEBI" id="CHEBI:58369"/>
        <dbReference type="ChEBI" id="CHEBI:63528"/>
        <dbReference type="ChEBI" id="CHEBI:456216"/>
        <dbReference type="EC" id="2.7.4.9"/>
    </reaction>
</comment>
<name>A0A927EEJ2_9HYPH</name>
<evidence type="ECO:0000256" key="9">
    <source>
        <dbReference type="ARBA" id="ARBA00029962"/>
    </source>
</evidence>
<keyword evidence="6 12" id="KW-0547">Nucleotide-binding</keyword>
<sequence>MPCSKSRPAGFVRRSPGSRGPDVQHGHFITLEGGEGAGKSTLAKALAQRLRDGGASVVTTREPGGSPKAEAIREAILAGRIKQYGAFAEALMFSAARIDHIDRLIRPALAQGNWVICDRFIDSTRVYQGVLGDIDASLLGELEQVTIDGLMPELTLILDLDPEIGLARAAKRRSPGESVDRFEGEALAFHRKLRGAYLDIAGREPQRCVVIDAALPAEELADAAWSALRDRLPIGPES</sequence>
<keyword evidence="16" id="KW-1185">Reference proteome</keyword>
<feature type="region of interest" description="Disordered" evidence="13">
    <location>
        <begin position="1"/>
        <end position="24"/>
    </location>
</feature>
<keyword evidence="8 12" id="KW-0067">ATP-binding</keyword>
<dbReference type="EMBL" id="JACXWY010000013">
    <property type="protein sequence ID" value="MBD3847831.1"/>
    <property type="molecule type" value="Genomic_DNA"/>
</dbReference>
<comment type="similarity">
    <text evidence="1 12">Belongs to the thymidylate kinase family.</text>
</comment>
<evidence type="ECO:0000256" key="10">
    <source>
        <dbReference type="ARBA" id="ARBA00048743"/>
    </source>
</evidence>
<dbReference type="Pfam" id="PF02223">
    <property type="entry name" value="Thymidylate_kin"/>
    <property type="match status" value="1"/>
</dbReference>
<dbReference type="InterPro" id="IPR027417">
    <property type="entry name" value="P-loop_NTPase"/>
</dbReference>
<comment type="caution">
    <text evidence="15">The sequence shown here is derived from an EMBL/GenBank/DDBJ whole genome shotgun (WGS) entry which is preliminary data.</text>
</comment>
<feature type="binding site" evidence="12">
    <location>
        <begin position="33"/>
        <end position="40"/>
    </location>
    <ligand>
        <name>ATP</name>
        <dbReference type="ChEBI" id="CHEBI:30616"/>
    </ligand>
</feature>